<feature type="domain" description="Protein kinase" evidence="3">
    <location>
        <begin position="155"/>
        <end position="411"/>
    </location>
</feature>
<dbReference type="Gene3D" id="1.10.510.10">
    <property type="entry name" value="Transferase(Phosphotransferase) domain 1"/>
    <property type="match status" value="2"/>
</dbReference>
<keyword evidence="1" id="KW-0547">Nucleotide-binding</keyword>
<dbReference type="InterPro" id="IPR011009">
    <property type="entry name" value="Kinase-like_dom_sf"/>
</dbReference>
<dbReference type="PANTHER" id="PTHR44329:SF298">
    <property type="entry name" value="MIXED LINEAGE KINASE DOMAIN-LIKE PROTEIN"/>
    <property type="match status" value="1"/>
</dbReference>
<feature type="domain" description="Protein kinase" evidence="3">
    <location>
        <begin position="1"/>
        <end position="120"/>
    </location>
</feature>
<dbReference type="SUPFAM" id="SSF56112">
    <property type="entry name" value="Protein kinase-like (PK-like)"/>
    <property type="match status" value="2"/>
</dbReference>
<dbReference type="PROSITE" id="PS50011">
    <property type="entry name" value="PROTEIN_KINASE_DOM"/>
    <property type="match status" value="2"/>
</dbReference>
<dbReference type="InterPro" id="IPR051681">
    <property type="entry name" value="Ser/Thr_Kinases-Pseudokinases"/>
</dbReference>
<dbReference type="GO" id="GO:0004674">
    <property type="term" value="F:protein serine/threonine kinase activity"/>
    <property type="evidence" value="ECO:0007669"/>
    <property type="project" value="TreeGrafter"/>
</dbReference>
<organism evidence="4 5">
    <name type="scientific">Gigaspora margarita</name>
    <dbReference type="NCBI Taxonomy" id="4874"/>
    <lineage>
        <taxon>Eukaryota</taxon>
        <taxon>Fungi</taxon>
        <taxon>Fungi incertae sedis</taxon>
        <taxon>Mucoromycota</taxon>
        <taxon>Glomeromycotina</taxon>
        <taxon>Glomeromycetes</taxon>
        <taxon>Diversisporales</taxon>
        <taxon>Gigasporaceae</taxon>
        <taxon>Gigaspora</taxon>
    </lineage>
</organism>
<dbReference type="Proteomes" id="UP000439903">
    <property type="component" value="Unassembled WGS sequence"/>
</dbReference>
<keyword evidence="5" id="KW-1185">Reference proteome</keyword>
<dbReference type="OrthoDB" id="2355474at2759"/>
<dbReference type="PRINTS" id="PR00109">
    <property type="entry name" value="TYRKINASE"/>
</dbReference>
<dbReference type="InterPro" id="IPR000719">
    <property type="entry name" value="Prot_kinase_dom"/>
</dbReference>
<name>A0A8H3X886_GIGMA</name>
<dbReference type="GO" id="GO:0005524">
    <property type="term" value="F:ATP binding"/>
    <property type="evidence" value="ECO:0007669"/>
    <property type="project" value="InterPro"/>
</dbReference>
<evidence type="ECO:0000256" key="2">
    <source>
        <dbReference type="ARBA" id="ARBA00022840"/>
    </source>
</evidence>
<dbReference type="Pfam" id="PF07714">
    <property type="entry name" value="PK_Tyr_Ser-Thr"/>
    <property type="match status" value="2"/>
</dbReference>
<dbReference type="InterPro" id="IPR001245">
    <property type="entry name" value="Ser-Thr/Tyr_kinase_cat_dom"/>
</dbReference>
<accession>A0A8H3X886</accession>
<dbReference type="AlphaFoldDB" id="A0A8H3X886"/>
<keyword evidence="4" id="KW-0418">Kinase</keyword>
<evidence type="ECO:0000313" key="5">
    <source>
        <dbReference type="Proteomes" id="UP000439903"/>
    </source>
</evidence>
<sequence>MISDFGLSKSITPDSSSNSVIDGMPAFMDPQCFKNPKYKRTTKTDIYSYGVVLWEISSGHKPFQSLKRIQIAIKIYNGEREKLIEGTPPKYVELYKQCWDDEPNNRPQIEEIIDFFNPYIIKSMDTNVNIESPSEGLLEEAISNGNITFYDYDQFSDHIKIAEEEFSSVCKSEWKSQKLTVALKCLKVNHKYLDKRIIKELQFLQKNKDHPNIIQFYGMTKDPCNEYYSAVLQFADGGNLHDYLIKNPNLQWAKKFSMAIEIAEGLKYLHENSIAHLDLNSKNIWVCNEKMLIVGFGNVSFSASITQGMPAYTEPQCLKEPSYQRDIKSDIYSFGVVLWEISSGKIPFNSFENGYAIAIHVFNRKRETPVEGTPPEYEKLYKLCWDEDPGKRPNIESVLEKLKELQQLHKY</sequence>
<keyword evidence="4" id="KW-0808">Transferase</keyword>
<evidence type="ECO:0000313" key="4">
    <source>
        <dbReference type="EMBL" id="KAF0420517.1"/>
    </source>
</evidence>
<keyword evidence="2" id="KW-0067">ATP-binding</keyword>
<proteinExistence type="predicted"/>
<evidence type="ECO:0000256" key="1">
    <source>
        <dbReference type="ARBA" id="ARBA00022741"/>
    </source>
</evidence>
<reference evidence="4 5" key="1">
    <citation type="journal article" date="2019" name="Environ. Microbiol.">
        <title>At the nexus of three kingdoms: the genome of the mycorrhizal fungus Gigaspora margarita provides insights into plant, endobacterial and fungal interactions.</title>
        <authorList>
            <person name="Venice F."/>
            <person name="Ghignone S."/>
            <person name="Salvioli di Fossalunga A."/>
            <person name="Amselem J."/>
            <person name="Novero M."/>
            <person name="Xianan X."/>
            <person name="Sedzielewska Toro K."/>
            <person name="Morin E."/>
            <person name="Lipzen A."/>
            <person name="Grigoriev I.V."/>
            <person name="Henrissat B."/>
            <person name="Martin F.M."/>
            <person name="Bonfante P."/>
        </authorList>
    </citation>
    <scope>NUCLEOTIDE SEQUENCE [LARGE SCALE GENOMIC DNA]</scope>
    <source>
        <strain evidence="4 5">BEG34</strain>
    </source>
</reference>
<evidence type="ECO:0000259" key="3">
    <source>
        <dbReference type="PROSITE" id="PS50011"/>
    </source>
</evidence>
<comment type="caution">
    <text evidence="4">The sequence shown here is derived from an EMBL/GenBank/DDBJ whole genome shotgun (WGS) entry which is preliminary data.</text>
</comment>
<dbReference type="PANTHER" id="PTHR44329">
    <property type="entry name" value="SERINE/THREONINE-PROTEIN KINASE TNNI3K-RELATED"/>
    <property type="match status" value="1"/>
</dbReference>
<dbReference type="EMBL" id="WTPW01001693">
    <property type="protein sequence ID" value="KAF0420517.1"/>
    <property type="molecule type" value="Genomic_DNA"/>
</dbReference>
<gene>
    <name evidence="4" type="ORF">F8M41_006975</name>
</gene>
<protein>
    <submittedName>
        <fullName evidence="4">Kinase-like protein</fullName>
    </submittedName>
</protein>